<dbReference type="Pfam" id="PF13420">
    <property type="entry name" value="Acetyltransf_4"/>
    <property type="match status" value="1"/>
</dbReference>
<evidence type="ECO:0000313" key="3">
    <source>
        <dbReference type="Proteomes" id="UP000048984"/>
    </source>
</evidence>
<dbReference type="PROSITE" id="PS51186">
    <property type="entry name" value="GNAT"/>
    <property type="match status" value="1"/>
</dbReference>
<dbReference type="SUPFAM" id="SSF55729">
    <property type="entry name" value="Acyl-CoA N-acyltransferases (Nat)"/>
    <property type="match status" value="1"/>
</dbReference>
<evidence type="ECO:0000313" key="2">
    <source>
        <dbReference type="EMBL" id="KPL54303.1"/>
    </source>
</evidence>
<gene>
    <name evidence="2" type="ORF">ABB55_20535</name>
</gene>
<sequence>MHVADFTIRPAEPRDLPGILAIYALAVETGLASFELAAPDLDEMTRRHAAIVGAGFPYLVAERDGAVLGYSYAGPYRPRPAYRFTVENSVYVAEAARGRGVGRALIAALIEACAARGVRQMVAVIGDSANDASIRLHASAGFEHAGLMRSVGFKFGRWVDSVLMQRPIGAGDTALPG</sequence>
<dbReference type="Proteomes" id="UP000048984">
    <property type="component" value="Unassembled WGS sequence"/>
</dbReference>
<dbReference type="GO" id="GO:0016747">
    <property type="term" value="F:acyltransferase activity, transferring groups other than amino-acyl groups"/>
    <property type="evidence" value="ECO:0007669"/>
    <property type="project" value="InterPro"/>
</dbReference>
<dbReference type="EMBL" id="LJYW01000001">
    <property type="protein sequence ID" value="KPL54303.1"/>
    <property type="molecule type" value="Genomic_DNA"/>
</dbReference>
<dbReference type="AlphaFoldDB" id="A0A0P6W6V2"/>
<proteinExistence type="predicted"/>
<dbReference type="CDD" id="cd04301">
    <property type="entry name" value="NAT_SF"/>
    <property type="match status" value="1"/>
</dbReference>
<feature type="domain" description="N-acetyltransferase" evidence="1">
    <location>
        <begin position="6"/>
        <end position="169"/>
    </location>
</feature>
<keyword evidence="3" id="KW-1185">Reference proteome</keyword>
<dbReference type="InterPro" id="IPR016181">
    <property type="entry name" value="Acyl_CoA_acyltransferase"/>
</dbReference>
<evidence type="ECO:0000259" key="1">
    <source>
        <dbReference type="PROSITE" id="PS51186"/>
    </source>
</evidence>
<dbReference type="STRING" id="665126.ABB55_20535"/>
<dbReference type="RefSeq" id="WP_054360471.1">
    <property type="nucleotide sequence ID" value="NZ_LJYW01000001.1"/>
</dbReference>
<dbReference type="InterPro" id="IPR000182">
    <property type="entry name" value="GNAT_dom"/>
</dbReference>
<dbReference type="PANTHER" id="PTHR43072">
    <property type="entry name" value="N-ACETYLTRANSFERASE"/>
    <property type="match status" value="1"/>
</dbReference>
<accession>A0A0P6W6V2</accession>
<dbReference type="PANTHER" id="PTHR43072:SF8">
    <property type="entry name" value="ACYLTRANSFERASE FABY-RELATED"/>
    <property type="match status" value="1"/>
</dbReference>
<protein>
    <submittedName>
        <fullName evidence="2">GCN5 family acetyltransferase</fullName>
    </submittedName>
</protein>
<reference evidence="2 3" key="2">
    <citation type="submission" date="2015-10" db="EMBL/GenBank/DDBJ databases">
        <title>Draft Genome Sequence of Prosthecomicrobium hirschii ATCC 27832.</title>
        <authorList>
            <person name="Daniel J."/>
            <person name="Givan S.A."/>
            <person name="Brun Y.V."/>
            <person name="Brown P.J."/>
        </authorList>
    </citation>
    <scope>NUCLEOTIDE SEQUENCE [LARGE SCALE GENOMIC DNA]</scope>
    <source>
        <strain evidence="2 3">16</strain>
    </source>
</reference>
<keyword evidence="2" id="KW-0808">Transferase</keyword>
<name>A0A0P6W6V2_9HYPH</name>
<dbReference type="Gene3D" id="3.40.630.30">
    <property type="match status" value="1"/>
</dbReference>
<organism evidence="2 3">
    <name type="scientific">Prosthecodimorpha hirschii</name>
    <dbReference type="NCBI Taxonomy" id="665126"/>
    <lineage>
        <taxon>Bacteria</taxon>
        <taxon>Pseudomonadati</taxon>
        <taxon>Pseudomonadota</taxon>
        <taxon>Alphaproteobacteria</taxon>
        <taxon>Hyphomicrobiales</taxon>
        <taxon>Ancalomicrobiaceae</taxon>
        <taxon>Prosthecodimorpha</taxon>
    </lineage>
</organism>
<comment type="caution">
    <text evidence="2">The sequence shown here is derived from an EMBL/GenBank/DDBJ whole genome shotgun (WGS) entry which is preliminary data.</text>
</comment>
<reference evidence="2 3" key="1">
    <citation type="submission" date="2015-09" db="EMBL/GenBank/DDBJ databases">
        <authorList>
            <person name="Jackson K.R."/>
            <person name="Lunt B.L."/>
            <person name="Fisher J.N.B."/>
            <person name="Gardner A.V."/>
            <person name="Bailey M.E."/>
            <person name="Deus L.M."/>
            <person name="Earl A.S."/>
            <person name="Gibby P.D."/>
            <person name="Hartmann K.A."/>
            <person name="Liu J.E."/>
            <person name="Manci A.M."/>
            <person name="Nielsen D.A."/>
            <person name="Solomon M.B."/>
            <person name="Breakwell D.P."/>
            <person name="Burnett S.H."/>
            <person name="Grose J.H."/>
        </authorList>
    </citation>
    <scope>NUCLEOTIDE SEQUENCE [LARGE SCALE GENOMIC DNA]</scope>
    <source>
        <strain evidence="2 3">16</strain>
    </source>
</reference>